<proteinExistence type="predicted"/>
<comment type="caution">
    <text evidence="1">The sequence shown here is derived from an EMBL/GenBank/DDBJ whole genome shotgun (WGS) entry which is preliminary data.</text>
</comment>
<reference evidence="1" key="1">
    <citation type="journal article" date="2022" name="Int. J. Mol. Sci.">
        <title>Draft Genome of Tanacetum Coccineum: Genomic Comparison of Closely Related Tanacetum-Family Plants.</title>
        <authorList>
            <person name="Yamashiro T."/>
            <person name="Shiraishi A."/>
            <person name="Nakayama K."/>
            <person name="Satake H."/>
        </authorList>
    </citation>
    <scope>NUCLEOTIDE SEQUENCE</scope>
</reference>
<reference evidence="1" key="2">
    <citation type="submission" date="2022-01" db="EMBL/GenBank/DDBJ databases">
        <authorList>
            <person name="Yamashiro T."/>
            <person name="Shiraishi A."/>
            <person name="Satake H."/>
            <person name="Nakayama K."/>
        </authorList>
    </citation>
    <scope>NUCLEOTIDE SEQUENCE</scope>
</reference>
<organism evidence="1 2">
    <name type="scientific">Tanacetum coccineum</name>
    <dbReference type="NCBI Taxonomy" id="301880"/>
    <lineage>
        <taxon>Eukaryota</taxon>
        <taxon>Viridiplantae</taxon>
        <taxon>Streptophyta</taxon>
        <taxon>Embryophyta</taxon>
        <taxon>Tracheophyta</taxon>
        <taxon>Spermatophyta</taxon>
        <taxon>Magnoliopsida</taxon>
        <taxon>eudicotyledons</taxon>
        <taxon>Gunneridae</taxon>
        <taxon>Pentapetalae</taxon>
        <taxon>asterids</taxon>
        <taxon>campanulids</taxon>
        <taxon>Asterales</taxon>
        <taxon>Asteraceae</taxon>
        <taxon>Asteroideae</taxon>
        <taxon>Anthemideae</taxon>
        <taxon>Anthemidinae</taxon>
        <taxon>Tanacetum</taxon>
    </lineage>
</organism>
<dbReference type="EMBL" id="BQNB010013536">
    <property type="protein sequence ID" value="GJT17189.1"/>
    <property type="molecule type" value="Genomic_DNA"/>
</dbReference>
<keyword evidence="2" id="KW-1185">Reference proteome</keyword>
<sequence length="102" mass="11736">MEEDHNNFLWLPARYVDRGPPSRSLTEIIWRTFLCASFIQTSFTQQGVELETPGSLAKHGIQRWVEDLFMTASSIKANIAQPQYPPYGGWRVNMNTSLVIMF</sequence>
<accession>A0ABQ5BVR9</accession>
<protein>
    <submittedName>
        <fullName evidence="1">Uncharacterized protein</fullName>
    </submittedName>
</protein>
<name>A0ABQ5BVR9_9ASTR</name>
<evidence type="ECO:0000313" key="2">
    <source>
        <dbReference type="Proteomes" id="UP001151760"/>
    </source>
</evidence>
<evidence type="ECO:0000313" key="1">
    <source>
        <dbReference type="EMBL" id="GJT17189.1"/>
    </source>
</evidence>
<dbReference type="Proteomes" id="UP001151760">
    <property type="component" value="Unassembled WGS sequence"/>
</dbReference>
<gene>
    <name evidence="1" type="ORF">Tco_0875895</name>
</gene>